<dbReference type="Gene3D" id="3.40.50.1820">
    <property type="entry name" value="alpha/beta hydrolase"/>
    <property type="match status" value="1"/>
</dbReference>
<dbReference type="SUPFAM" id="SSF53474">
    <property type="entry name" value="alpha/beta-Hydrolases"/>
    <property type="match status" value="1"/>
</dbReference>
<evidence type="ECO:0000259" key="2">
    <source>
        <dbReference type="Pfam" id="PF00975"/>
    </source>
</evidence>
<keyword evidence="4" id="KW-1185">Reference proteome</keyword>
<dbReference type="STRING" id="213810.RUM_00730"/>
<name>D4L9Q4_RUMC1</name>
<dbReference type="GO" id="GO:0008610">
    <property type="term" value="P:lipid biosynthetic process"/>
    <property type="evidence" value="ECO:0007669"/>
    <property type="project" value="TreeGrafter"/>
</dbReference>
<dbReference type="PANTHER" id="PTHR11487:SF0">
    <property type="entry name" value="S-ACYL FATTY ACID SYNTHASE THIOESTERASE, MEDIUM CHAIN"/>
    <property type="match status" value="1"/>
</dbReference>
<dbReference type="InterPro" id="IPR029058">
    <property type="entry name" value="AB_hydrolase_fold"/>
</dbReference>
<sequence>MNSKWFAYGMTHEQADLNLLLFPFAGGCPSVFVQWKRLLCPKANVYPVLYPFREARRSEQLPDTVQQLAQSLAAENEAVFSGKYAIFAHCAGASVAYETILAAKQLYGTEPEWLIVSGAEPPEYSLESLRYLADASPAEFLNYLISGGFAEESVRDNPAFLSYYLPIISADFRMLFSYRMTAAPPLHCPIFRFRGDTDKVIDPARLDAWQHYTEGICTEQVFSGGHYYFTADPAPVCSSINRILEQGGEANG</sequence>
<gene>
    <name evidence="3" type="ordered locus">RUM_00730</name>
</gene>
<evidence type="ECO:0000313" key="3">
    <source>
        <dbReference type="EMBL" id="CBL16349.1"/>
    </source>
</evidence>
<dbReference type="AlphaFoldDB" id="D4L9Q4"/>
<comment type="similarity">
    <text evidence="1">Belongs to the thioesterase family.</text>
</comment>
<dbReference type="InterPro" id="IPR012223">
    <property type="entry name" value="TEII"/>
</dbReference>
<organism evidence="3 4">
    <name type="scientific">Ruminococcus champanellensis (strain DSM 18848 / JCM 17042 / KCTC 15320 / 18P13)</name>
    <dbReference type="NCBI Taxonomy" id="213810"/>
    <lineage>
        <taxon>Bacteria</taxon>
        <taxon>Bacillati</taxon>
        <taxon>Bacillota</taxon>
        <taxon>Clostridia</taxon>
        <taxon>Eubacteriales</taxon>
        <taxon>Oscillospiraceae</taxon>
        <taxon>Ruminococcus</taxon>
    </lineage>
</organism>
<reference evidence="3" key="2">
    <citation type="submission" date="2010-03" db="EMBL/GenBank/DDBJ databases">
        <authorList>
            <person name="Pajon A."/>
        </authorList>
    </citation>
    <scope>NUCLEOTIDE SEQUENCE</scope>
    <source>
        <strain evidence="3">Type strain: 18P13</strain>
    </source>
</reference>
<proteinExistence type="inferred from homology"/>
<dbReference type="KEGG" id="rch:RUM_00730"/>
<dbReference type="InterPro" id="IPR001031">
    <property type="entry name" value="Thioesterase"/>
</dbReference>
<dbReference type="HOGENOM" id="CLU_070456_1_2_9"/>
<dbReference type="EMBL" id="FP929052">
    <property type="protein sequence ID" value="CBL16349.1"/>
    <property type="molecule type" value="Genomic_DNA"/>
</dbReference>
<dbReference type="GeneID" id="83154935"/>
<feature type="domain" description="Thioesterase" evidence="2">
    <location>
        <begin position="19"/>
        <end position="243"/>
    </location>
</feature>
<dbReference type="RefSeq" id="WP_015557257.1">
    <property type="nucleotide sequence ID" value="NC_021039.1"/>
</dbReference>
<reference evidence="3" key="1">
    <citation type="submission" date="2010-03" db="EMBL/GenBank/DDBJ databases">
        <title>The genome sequence of Ruminococcus sp. 18P13.</title>
        <authorList>
            <consortium name="metaHIT consortium -- http://www.metahit.eu/"/>
            <person name="Pajon A."/>
            <person name="Turner K."/>
            <person name="Parkhill J."/>
            <person name="Bernalier A."/>
        </authorList>
    </citation>
    <scope>NUCLEOTIDE SEQUENCE [LARGE SCALE GENOMIC DNA]</scope>
    <source>
        <strain evidence="3">Type strain: 18P13</strain>
    </source>
</reference>
<evidence type="ECO:0000256" key="1">
    <source>
        <dbReference type="ARBA" id="ARBA00007169"/>
    </source>
</evidence>
<protein>
    <submittedName>
        <fullName evidence="3">Predicted thioesterase involved in non-ribosomal peptide biosynthesis</fullName>
    </submittedName>
</protein>
<accession>D4L9Q4</accession>
<dbReference type="BioCyc" id="RCHA213810:RUM_RS00360-MONOMER"/>
<dbReference type="PROSITE" id="PS51257">
    <property type="entry name" value="PROKAR_LIPOPROTEIN"/>
    <property type="match status" value="1"/>
</dbReference>
<dbReference type="PANTHER" id="PTHR11487">
    <property type="entry name" value="THIOESTERASE"/>
    <property type="match status" value="1"/>
</dbReference>
<dbReference type="Pfam" id="PF00975">
    <property type="entry name" value="Thioesterase"/>
    <property type="match status" value="1"/>
</dbReference>
<evidence type="ECO:0000313" key="4">
    <source>
        <dbReference type="Proteomes" id="UP000007054"/>
    </source>
</evidence>
<dbReference type="Proteomes" id="UP000007054">
    <property type="component" value="Chromosome"/>
</dbReference>
<dbReference type="PATRIC" id="fig|213810.4.peg.661"/>